<dbReference type="Proteomes" id="UP000812966">
    <property type="component" value="Unassembled WGS sequence"/>
</dbReference>
<comment type="caution">
    <text evidence="8">The sequence shown here is derived from an EMBL/GenBank/DDBJ whole genome shotgun (WGS) entry which is preliminary data.</text>
</comment>
<organism evidence="8 9">
    <name type="scientific">Filobasidium floriforme</name>
    <dbReference type="NCBI Taxonomy" id="5210"/>
    <lineage>
        <taxon>Eukaryota</taxon>
        <taxon>Fungi</taxon>
        <taxon>Dikarya</taxon>
        <taxon>Basidiomycota</taxon>
        <taxon>Agaricomycotina</taxon>
        <taxon>Tremellomycetes</taxon>
        <taxon>Filobasidiales</taxon>
        <taxon>Filobasidiaceae</taxon>
        <taxon>Filobasidium</taxon>
    </lineage>
</organism>
<keyword evidence="3 4" id="KW-0653">Protein transport</keyword>
<evidence type="ECO:0000256" key="2">
    <source>
        <dbReference type="ARBA" id="ARBA00022483"/>
    </source>
</evidence>
<feature type="compositionally biased region" description="Low complexity" evidence="5">
    <location>
        <begin position="40"/>
        <end position="52"/>
    </location>
</feature>
<dbReference type="Pfam" id="PF04048">
    <property type="entry name" value="Sec8_N"/>
    <property type="match status" value="1"/>
</dbReference>
<protein>
    <recommendedName>
        <fullName evidence="4">Exocyst complex component Sec8</fullName>
    </recommendedName>
</protein>
<dbReference type="GO" id="GO:0015031">
    <property type="term" value="P:protein transport"/>
    <property type="evidence" value="ECO:0007669"/>
    <property type="project" value="UniProtKB-KW"/>
</dbReference>
<name>A0A8K0JWR5_9TREE</name>
<feature type="region of interest" description="Disordered" evidence="5">
    <location>
        <begin position="167"/>
        <end position="195"/>
    </location>
</feature>
<dbReference type="GO" id="GO:0090522">
    <property type="term" value="P:vesicle tethering involved in exocytosis"/>
    <property type="evidence" value="ECO:0007669"/>
    <property type="project" value="UniProtKB-UniRule"/>
</dbReference>
<feature type="compositionally biased region" description="Polar residues" evidence="5">
    <location>
        <begin position="87"/>
        <end position="102"/>
    </location>
</feature>
<evidence type="ECO:0000256" key="3">
    <source>
        <dbReference type="ARBA" id="ARBA00022927"/>
    </source>
</evidence>
<evidence type="ECO:0000256" key="1">
    <source>
        <dbReference type="ARBA" id="ARBA00022448"/>
    </source>
</evidence>
<feature type="region of interest" description="Disordered" evidence="5">
    <location>
        <begin position="1"/>
        <end position="143"/>
    </location>
</feature>
<feature type="domain" description="Exocyst complex component Sec8 N-terminal" evidence="6">
    <location>
        <begin position="209"/>
        <end position="366"/>
    </location>
</feature>
<dbReference type="InterPro" id="IPR048630">
    <property type="entry name" value="Sec8_M"/>
</dbReference>
<keyword evidence="1 4" id="KW-0813">Transport</keyword>
<feature type="compositionally biased region" description="Polar residues" evidence="5">
    <location>
        <begin position="7"/>
        <end position="18"/>
    </location>
</feature>
<evidence type="ECO:0000313" key="9">
    <source>
        <dbReference type="Proteomes" id="UP000812966"/>
    </source>
</evidence>
<dbReference type="GO" id="GO:0000145">
    <property type="term" value="C:exocyst"/>
    <property type="evidence" value="ECO:0007669"/>
    <property type="project" value="UniProtKB-UniRule"/>
</dbReference>
<evidence type="ECO:0000313" key="8">
    <source>
        <dbReference type="EMBL" id="KAG7579979.1"/>
    </source>
</evidence>
<comment type="function">
    <text evidence="4">Component of the exocyst complex involved in the docking of exocytic vesicles with fusion sites on the plasma membrane.</text>
</comment>
<dbReference type="EMBL" id="JABELV010000002">
    <property type="protein sequence ID" value="KAG7579979.1"/>
    <property type="molecule type" value="Genomic_DNA"/>
</dbReference>
<accession>A0A8K0JWR5</accession>
<keyword evidence="9" id="KW-1185">Reference proteome</keyword>
<dbReference type="GO" id="GO:0006612">
    <property type="term" value="P:protein targeting to membrane"/>
    <property type="evidence" value="ECO:0007669"/>
    <property type="project" value="UniProtKB-UniRule"/>
</dbReference>
<dbReference type="PANTHER" id="PTHR14146">
    <property type="entry name" value="EXOCYST COMPLEX COMPONENT 4"/>
    <property type="match status" value="1"/>
</dbReference>
<dbReference type="InterPro" id="IPR007191">
    <property type="entry name" value="Sec8_exocyst_N"/>
</dbReference>
<dbReference type="InterPro" id="IPR039682">
    <property type="entry name" value="Sec8/EXOC4"/>
</dbReference>
<dbReference type="GO" id="GO:0006893">
    <property type="term" value="P:Golgi to plasma membrane transport"/>
    <property type="evidence" value="ECO:0007669"/>
    <property type="project" value="TreeGrafter"/>
</dbReference>
<evidence type="ECO:0000256" key="5">
    <source>
        <dbReference type="SAM" id="MobiDB-lite"/>
    </source>
</evidence>
<dbReference type="OrthoDB" id="272977at2759"/>
<comment type="similarity">
    <text evidence="4">Belongs to the SEC8 family.</text>
</comment>
<proteinExistence type="inferred from homology"/>
<dbReference type="Pfam" id="PF20652">
    <property type="entry name" value="Sec8_C"/>
    <property type="match status" value="1"/>
</dbReference>
<evidence type="ECO:0000256" key="4">
    <source>
        <dbReference type="RuleBase" id="RU367079"/>
    </source>
</evidence>
<evidence type="ECO:0000259" key="7">
    <source>
        <dbReference type="Pfam" id="PF20652"/>
    </source>
</evidence>
<gene>
    <name evidence="8" type="ORF">FFLO_00187</name>
</gene>
<dbReference type="GO" id="GO:0006904">
    <property type="term" value="P:vesicle docking involved in exocytosis"/>
    <property type="evidence" value="ECO:0007669"/>
    <property type="project" value="InterPro"/>
</dbReference>
<feature type="domain" description="Exocyst complex component Sec8 middle helical bundle" evidence="7">
    <location>
        <begin position="543"/>
        <end position="841"/>
    </location>
</feature>
<evidence type="ECO:0000259" key="6">
    <source>
        <dbReference type="Pfam" id="PF04048"/>
    </source>
</evidence>
<keyword evidence="2 4" id="KW-0268">Exocytosis</keyword>
<reference evidence="8" key="1">
    <citation type="submission" date="2020-04" db="EMBL/GenBank/DDBJ databases">
        <title>Analysis of mating type loci in Filobasidium floriforme.</title>
        <authorList>
            <person name="Nowrousian M."/>
        </authorList>
    </citation>
    <scope>NUCLEOTIDE SEQUENCE</scope>
    <source>
        <strain evidence="8">CBS 6242</strain>
    </source>
</reference>
<dbReference type="PANTHER" id="PTHR14146:SF0">
    <property type="entry name" value="EXOCYST COMPLEX COMPONENT 4"/>
    <property type="match status" value="1"/>
</dbReference>
<sequence>MSRKPSDPSTKLKISNPQPYQPPNAFANRNLSDYRPAPVPGSGSPATGRASPAPGPAPARPARSVRRAPDPPAQAPGSFPSILPVTSLPTSESSKSTPQPTLLQIPPANNDYDLPVSPISPMDGPQRIQPSSTTTWESERNQRSHLLQAQQQNVERENKLQNAVKAFSAGSKGKAPERSALRKPSGANGSRLHDELMIGHGGRDFDDVDSVLRKIQREWPFVLEPDFASTSLALSLLPPTKDEPRGSTPYGSQNLESFMEIQSLLSDSLSKAVQNHYQVYAASLPQHANLVTALNRAQGVVKDTKKKLIEGRELLSGRTEATVSGAASGKRSEMVALWHKERALREMLKTLDTIENLKAVPDRLETLIADKKFIAAALILTRAIRTINKDEMMEIGALADLRTYLIGQQNVLVDILLDELSNHLYLKIHYCDGRWVPYQPGQTHLPIPKDQVKDMDDIETARRGSAGSIDKSNPRLSRFLQNLSHKPNRDPILNLSDDELMSMPAIPPRANRRDLSVYGGDTTSIAAADRALQEERESTVSGNPELDSYAYMAMCLEALAILDRLGPALEAISQRIANELFKLVESTIEEASDRAELRKAEASAEAAPQNNVEEGDVLINGELNKLKRASMTATAANAYSRHQRLRMDSLERGGSEPQSFTLLDLFWTVYSKFRAVLEGQRVVSEVVSRIAMTSSYSSKRQAFTAIPTEDFVKPMQKEVRALLRDYLTDTNRNATSSRKPVSSINDMMRNGKAARDKQRAVFRFGDTDTKTINKDLDKFEQSLTQAMQIHVPGLVTMTDNGIQARLAVTQLNEDGTSLAKTHKLLVSPDPFNVSILFQPYLAFVTSARETINMSSLDEEHGEIGHFMDDFIQKVYLPQLEEKVTNLFQQAANGPTAFLRDVNWSRWSPFPIVNAGTQTMALVNSLCYMLETTPFQRENYSRLILGIIVQFYQKSNSHYKDIVASDSYTDGRLPLAASWSQREDILANLGELQHSPAADVRARENLSREENKLELPMLPRDHKGLEVKDIIGTKEKFAALADLYYTTRWIVARLRELKRVGEDLVSPGGAEQGAALDVPPPTSPTDKPALDLTMAMSQRFDAILSTYEQFGDMVLYTLRIELRCRLMFYIQSSMSKTNYRAENTDDEPDPHVQDLTNDLSQCESIVQVSIPPGDRDFLFVGLDSLADTVLVSSGRFVRSISDSGLRKIERNIAAIQQALRNMLSGGSRIVLSNCRRYWQLYSIGPQALINLIQERGPEYTFDEYNHMLTLQCKIDVRAETRANNRLSLLPGQQQNGMTSGQKTFDSDRTAYNDALIELHSFFM</sequence>